<feature type="domain" description="CMP/dCMP-type deaminase" evidence="3">
    <location>
        <begin position="3"/>
        <end position="120"/>
    </location>
</feature>
<dbReference type="PROSITE" id="PS00903">
    <property type="entry name" value="CYT_DCMP_DEAMINASES_1"/>
    <property type="match status" value="1"/>
</dbReference>
<evidence type="ECO:0000259" key="3">
    <source>
        <dbReference type="PROSITE" id="PS51747"/>
    </source>
</evidence>
<keyword evidence="2" id="KW-0862">Zinc</keyword>
<name>A0A382WJG1_9ZZZZ</name>
<dbReference type="AlphaFoldDB" id="A0A382WJG1"/>
<accession>A0A382WJG1</accession>
<proteinExistence type="predicted"/>
<gene>
    <name evidence="4" type="ORF">METZ01_LOCUS411309</name>
</gene>
<evidence type="ECO:0000313" key="4">
    <source>
        <dbReference type="EMBL" id="SVD58455.1"/>
    </source>
</evidence>
<dbReference type="Pfam" id="PF00383">
    <property type="entry name" value="dCMP_cyt_deam_1"/>
    <property type="match status" value="1"/>
</dbReference>
<sequence length="148" mass="16168">MSEIKLRFMKRALELGEQARNKTGDNPWVGCVIVSGEKILGEGYTHTPGEAHAEADAILNAEEQGHSLTGSTLYCTVEPCSFQGRTPSCAETIVEKNISHVVIAIKDPHPKVNADGVRILREGGVLVTEGIEEQAARKSLKDWLLKFE</sequence>
<protein>
    <recommendedName>
        <fullName evidence="3">CMP/dCMP-type deaminase domain-containing protein</fullName>
    </recommendedName>
</protein>
<dbReference type="GO" id="GO:0008835">
    <property type="term" value="F:diaminohydroxyphosphoribosylaminopyrimidine deaminase activity"/>
    <property type="evidence" value="ECO:0007669"/>
    <property type="project" value="TreeGrafter"/>
</dbReference>
<dbReference type="CDD" id="cd01284">
    <property type="entry name" value="Riboflavin_deaminase-reductase"/>
    <property type="match status" value="1"/>
</dbReference>
<dbReference type="Gene3D" id="3.40.140.10">
    <property type="entry name" value="Cytidine Deaminase, domain 2"/>
    <property type="match status" value="1"/>
</dbReference>
<dbReference type="PROSITE" id="PS51747">
    <property type="entry name" value="CYT_DCMP_DEAMINASES_2"/>
    <property type="match status" value="1"/>
</dbReference>
<dbReference type="GO" id="GO:0008270">
    <property type="term" value="F:zinc ion binding"/>
    <property type="evidence" value="ECO:0007669"/>
    <property type="project" value="InterPro"/>
</dbReference>
<dbReference type="InterPro" id="IPR002125">
    <property type="entry name" value="CMP_dCMP_dom"/>
</dbReference>
<evidence type="ECO:0000256" key="2">
    <source>
        <dbReference type="ARBA" id="ARBA00022833"/>
    </source>
</evidence>
<evidence type="ECO:0000256" key="1">
    <source>
        <dbReference type="ARBA" id="ARBA00022723"/>
    </source>
</evidence>
<dbReference type="PANTHER" id="PTHR11079">
    <property type="entry name" value="CYTOSINE DEAMINASE FAMILY MEMBER"/>
    <property type="match status" value="1"/>
</dbReference>
<dbReference type="SUPFAM" id="SSF53927">
    <property type="entry name" value="Cytidine deaminase-like"/>
    <property type="match status" value="1"/>
</dbReference>
<dbReference type="InterPro" id="IPR016192">
    <property type="entry name" value="APOBEC/CMP_deaminase_Zn-bd"/>
</dbReference>
<dbReference type="EMBL" id="UINC01160037">
    <property type="protein sequence ID" value="SVD58455.1"/>
    <property type="molecule type" value="Genomic_DNA"/>
</dbReference>
<reference evidence="4" key="1">
    <citation type="submission" date="2018-05" db="EMBL/GenBank/DDBJ databases">
        <authorList>
            <person name="Lanie J.A."/>
            <person name="Ng W.-L."/>
            <person name="Kazmierczak K.M."/>
            <person name="Andrzejewski T.M."/>
            <person name="Davidsen T.M."/>
            <person name="Wayne K.J."/>
            <person name="Tettelin H."/>
            <person name="Glass J.I."/>
            <person name="Rusch D."/>
            <person name="Podicherti R."/>
            <person name="Tsui H.-C.T."/>
            <person name="Winkler M.E."/>
        </authorList>
    </citation>
    <scope>NUCLEOTIDE SEQUENCE</scope>
</reference>
<dbReference type="InterPro" id="IPR016193">
    <property type="entry name" value="Cytidine_deaminase-like"/>
</dbReference>
<dbReference type="PANTHER" id="PTHR11079:SF162">
    <property type="entry name" value="RIBOFLAVIN BIOSYNTHESIS PROTEIN PYRD, CHLOROPLASTIC"/>
    <property type="match status" value="1"/>
</dbReference>
<organism evidence="4">
    <name type="scientific">marine metagenome</name>
    <dbReference type="NCBI Taxonomy" id="408172"/>
    <lineage>
        <taxon>unclassified sequences</taxon>
        <taxon>metagenomes</taxon>
        <taxon>ecological metagenomes</taxon>
    </lineage>
</organism>
<keyword evidence="1" id="KW-0479">Metal-binding</keyword>